<feature type="repeat" description="TPR" evidence="2">
    <location>
        <begin position="203"/>
        <end position="236"/>
    </location>
</feature>
<dbReference type="InterPro" id="IPR056834">
    <property type="entry name" value="ARM_TT21_C"/>
</dbReference>
<evidence type="ECO:0000313" key="4">
    <source>
        <dbReference type="EMBL" id="KAJ8941156.1"/>
    </source>
</evidence>
<accession>A0AAV8XQG6</accession>
<sequence>MIEICLNPDDEMLGDQFMESDDIEYRDSRSMALKTADRLLKELKQRLEANGDEILKYRLLSNFRLLATKEKFNIERALDDFVALASENAYKDNIGITLGIATAYTLQKQSQRAKNQLKRVVKSPWTFEDAEYLERSWLLLADYYVQSAKFDIAADLINKVVQHNKACTKAYEYLGFIAEKEQRYKDAVSHYEQTWKFGASPTPATCYRLAYCLMKCKKYPDAIDMAQECLELNPDYPKVKKDVLDKCMNNLRI</sequence>
<dbReference type="GO" id="GO:0035721">
    <property type="term" value="P:intraciliary retrograde transport"/>
    <property type="evidence" value="ECO:0007669"/>
    <property type="project" value="TreeGrafter"/>
</dbReference>
<dbReference type="AlphaFoldDB" id="A0AAV8XQG6"/>
<feature type="domain" description="Tetratricopeptide repeat protein 21A/21B C-terminal ARM" evidence="3">
    <location>
        <begin position="35"/>
        <end position="247"/>
    </location>
</feature>
<reference evidence="4" key="1">
    <citation type="journal article" date="2023" name="Insect Mol. Biol.">
        <title>Genome sequencing provides insights into the evolution of gene families encoding plant cell wall-degrading enzymes in longhorned beetles.</title>
        <authorList>
            <person name="Shin N.R."/>
            <person name="Okamura Y."/>
            <person name="Kirsch R."/>
            <person name="Pauchet Y."/>
        </authorList>
    </citation>
    <scope>NUCLEOTIDE SEQUENCE</scope>
    <source>
        <strain evidence="4">AMC_N1</strain>
    </source>
</reference>
<organism evidence="4 5">
    <name type="scientific">Aromia moschata</name>
    <dbReference type="NCBI Taxonomy" id="1265417"/>
    <lineage>
        <taxon>Eukaryota</taxon>
        <taxon>Metazoa</taxon>
        <taxon>Ecdysozoa</taxon>
        <taxon>Arthropoda</taxon>
        <taxon>Hexapoda</taxon>
        <taxon>Insecta</taxon>
        <taxon>Pterygota</taxon>
        <taxon>Neoptera</taxon>
        <taxon>Endopterygota</taxon>
        <taxon>Coleoptera</taxon>
        <taxon>Polyphaga</taxon>
        <taxon>Cucujiformia</taxon>
        <taxon>Chrysomeloidea</taxon>
        <taxon>Cerambycidae</taxon>
        <taxon>Cerambycinae</taxon>
        <taxon>Callichromatini</taxon>
        <taxon>Aromia</taxon>
    </lineage>
</organism>
<keyword evidence="2" id="KW-0802">TPR repeat</keyword>
<comment type="caution">
    <text evidence="4">The sequence shown here is derived from an EMBL/GenBank/DDBJ whole genome shotgun (WGS) entry which is preliminary data.</text>
</comment>
<dbReference type="InterPro" id="IPR011990">
    <property type="entry name" value="TPR-like_helical_dom_sf"/>
</dbReference>
<dbReference type="SMART" id="SM00028">
    <property type="entry name" value="TPR"/>
    <property type="match status" value="3"/>
</dbReference>
<dbReference type="InterPro" id="IPR019734">
    <property type="entry name" value="TPR_rpt"/>
</dbReference>
<evidence type="ECO:0000259" key="3">
    <source>
        <dbReference type="Pfam" id="PF25063"/>
    </source>
</evidence>
<dbReference type="FunFam" id="1.25.40.10:FF:000219">
    <property type="entry name" value="Tetratricopeptide repeat domain 21B"/>
    <property type="match status" value="1"/>
</dbReference>
<dbReference type="InterPro" id="IPR040364">
    <property type="entry name" value="TTC21A/TTC21B"/>
</dbReference>
<evidence type="ECO:0000313" key="5">
    <source>
        <dbReference type="Proteomes" id="UP001162162"/>
    </source>
</evidence>
<dbReference type="GO" id="GO:0030991">
    <property type="term" value="C:intraciliary transport particle A"/>
    <property type="evidence" value="ECO:0007669"/>
    <property type="project" value="TreeGrafter"/>
</dbReference>
<name>A0AAV8XQG6_9CUCU</name>
<evidence type="ECO:0000256" key="1">
    <source>
        <dbReference type="ARBA" id="ARBA00010935"/>
    </source>
</evidence>
<dbReference type="SUPFAM" id="SSF48452">
    <property type="entry name" value="TPR-like"/>
    <property type="match status" value="1"/>
</dbReference>
<protein>
    <recommendedName>
        <fullName evidence="3">Tetratricopeptide repeat protein 21A/21B C-terminal ARM domain-containing protein</fullName>
    </recommendedName>
</protein>
<proteinExistence type="inferred from homology"/>
<evidence type="ECO:0000256" key="2">
    <source>
        <dbReference type="PROSITE-ProRule" id="PRU00339"/>
    </source>
</evidence>
<gene>
    <name evidence="4" type="ORF">NQ318_004276</name>
</gene>
<dbReference type="EMBL" id="JAPWTK010000386">
    <property type="protein sequence ID" value="KAJ8941156.1"/>
    <property type="molecule type" value="Genomic_DNA"/>
</dbReference>
<dbReference type="Gene3D" id="1.25.40.10">
    <property type="entry name" value="Tetratricopeptide repeat domain"/>
    <property type="match status" value="1"/>
</dbReference>
<dbReference type="GO" id="GO:0061512">
    <property type="term" value="P:protein localization to cilium"/>
    <property type="evidence" value="ECO:0007669"/>
    <property type="project" value="TreeGrafter"/>
</dbReference>
<comment type="similarity">
    <text evidence="1">Belongs to the TTC21 family.</text>
</comment>
<dbReference type="Pfam" id="PF25063">
    <property type="entry name" value="ARM_TT21_C"/>
    <property type="match status" value="1"/>
</dbReference>
<dbReference type="PANTHER" id="PTHR14699:SF0">
    <property type="entry name" value="TETRATRICOPEPTIDE REPEAT PROTEIN 21 HOMOLOG"/>
    <property type="match status" value="1"/>
</dbReference>
<dbReference type="PANTHER" id="PTHR14699">
    <property type="entry name" value="STI2 PROTEIN-RELATED"/>
    <property type="match status" value="1"/>
</dbReference>
<keyword evidence="5" id="KW-1185">Reference proteome</keyword>
<dbReference type="PROSITE" id="PS50005">
    <property type="entry name" value="TPR"/>
    <property type="match status" value="1"/>
</dbReference>
<dbReference type="GO" id="GO:0005929">
    <property type="term" value="C:cilium"/>
    <property type="evidence" value="ECO:0007669"/>
    <property type="project" value="GOC"/>
</dbReference>
<dbReference type="Proteomes" id="UP001162162">
    <property type="component" value="Unassembled WGS sequence"/>
</dbReference>